<dbReference type="Proteomes" id="UP001208689">
    <property type="component" value="Chromosome"/>
</dbReference>
<dbReference type="EMBL" id="CP104013">
    <property type="protein sequence ID" value="UYP46022.1"/>
    <property type="molecule type" value="Genomic_DNA"/>
</dbReference>
<sequence length="322" mass="35028">MENKKKFGIALSLILIVGFAPIANAETIPGIAISPGDSYVWKVIKTYTGTDGFAENQSYYRLINVTGISTLVETTDVTYNDYVANITAYEGKELWVVKWNETNTDEHLILNNTDPKNNFGGFANLDTADLTIIDDLNETEQLDFLLDFLAASSYDFLIFAFVVALTAAFSTATIKVPSNSSTITSASKNAIEGSLTLGYGLYNEVSTPNVWKNLSIEVDYSISLDDTTKIMTTSSYDMTLTSKQFNETSAAYYTDTSRSVTSEELVYPEEIASSGIMDIVQPIFDKLEDLTGLDGLLAAGIGVGALLLIVIVICAVASKKKK</sequence>
<organism evidence="2 3">
    <name type="scientific">Candidatus Lokiarchaeum ossiferum</name>
    <dbReference type="NCBI Taxonomy" id="2951803"/>
    <lineage>
        <taxon>Archaea</taxon>
        <taxon>Promethearchaeati</taxon>
        <taxon>Promethearchaeota</taxon>
        <taxon>Promethearchaeia</taxon>
        <taxon>Promethearchaeales</taxon>
        <taxon>Promethearchaeaceae</taxon>
        <taxon>Candidatus Lokiarchaeum</taxon>
    </lineage>
</organism>
<reference evidence="2" key="1">
    <citation type="submission" date="2022-09" db="EMBL/GenBank/DDBJ databases">
        <title>Actin cytoskeleton and complex cell architecture in an #Asgard archaeon.</title>
        <authorList>
            <person name="Ponce Toledo R.I."/>
            <person name="Schleper C."/>
            <person name="Rodrigues Oliveira T."/>
            <person name="Wollweber F."/>
            <person name="Xu J."/>
            <person name="Rittmann S."/>
            <person name="Klingl A."/>
            <person name="Pilhofer M."/>
        </authorList>
    </citation>
    <scope>NUCLEOTIDE SEQUENCE</scope>
    <source>
        <strain evidence="2">B-35</strain>
    </source>
</reference>
<protein>
    <submittedName>
        <fullName evidence="2">Uncharacterized protein</fullName>
    </submittedName>
</protein>
<proteinExistence type="predicted"/>
<evidence type="ECO:0000256" key="1">
    <source>
        <dbReference type="SAM" id="Phobius"/>
    </source>
</evidence>
<evidence type="ECO:0000313" key="3">
    <source>
        <dbReference type="Proteomes" id="UP001208689"/>
    </source>
</evidence>
<gene>
    <name evidence="2" type="ORF">NEF87_002307</name>
</gene>
<feature type="transmembrane region" description="Helical" evidence="1">
    <location>
        <begin position="296"/>
        <end position="317"/>
    </location>
</feature>
<accession>A0ABY6HR84</accession>
<keyword evidence="1" id="KW-0472">Membrane</keyword>
<keyword evidence="1" id="KW-0812">Transmembrane</keyword>
<keyword evidence="1" id="KW-1133">Transmembrane helix</keyword>
<keyword evidence="3" id="KW-1185">Reference proteome</keyword>
<name>A0ABY6HR84_9ARCH</name>
<evidence type="ECO:0000313" key="2">
    <source>
        <dbReference type="EMBL" id="UYP46022.1"/>
    </source>
</evidence>